<keyword evidence="2" id="KW-1185">Reference proteome</keyword>
<name>A0ACD5XK69_AVESA</name>
<reference evidence="1" key="2">
    <citation type="submission" date="2025-09" db="UniProtKB">
        <authorList>
            <consortium name="EnsemblPlants"/>
        </authorList>
    </citation>
    <scope>IDENTIFICATION</scope>
</reference>
<sequence>MADPADAATATATATANDEDVDDLYADLDDQVTAALAAAGESGGSNAKDSDAEADANEAVDLGDGVAGYSSSSEDESEDDLHIVLNEDGCAPPPPSAGRCEEENEEGEARGSLVRGLSVNDGGPRKLGGHHYKGLLDKTTVPITGQGDISHQHAFQKDYYFFLPRNRTVFDINIEAFHQKPWRQHGALAHDYFNFGLDEEGWRKYCFGIKQFTQEGRSLAEKLSGMDQESHHNLESCKSMQKSATYSALEGSNDLAKPKGRAIHVEGGLFERLPSADLWRPRQRDSDVVIQVNMTLSPSNHSSSDDNSAVNDKCMTTERILINSPGVKCLKDTSLVVDRVVDKGVLSGSSSECTGSKLDIRDSACTRDNSSSHDYSDMLSEESTEDCYFKRANRHSNSKALRSDTKFKDAHVRSVLCRHSSKSDKECRKGDSHGYTPSSSDRYHKTIKSPRTHELDFMSSGVYVNRQNGHCLLKPRHEEQKRKGSPRVRHDRHDVFNKEEKIADSYRRSYAREYEGKISDSTFLSNDCRDAVRNKVYEKRDYSPVERATLRNDVQLFGRNSNHQRSRSWHEFSDDEDVVHNFSSAKGWQQRHDYGYGYKSMLKAEFSDDIDGRVYRESYYQETRRVRQGHSEDDEVLHYNDYRSRERRSPEVRGEYRNRRSAERSYEHSGHPYHLVLSPRANDYPKSSERDWPSPGLTSLNSRSRCTGNERIRHAKMMRYDYDGYNQNNKQYSPSFHVGNIQRSALYTGAGAETGYCFLPVKRNLHADLGSVNHKDLVGLAFPKGRRLTHHQPLISDRKLYAAEVHNSPNEFVREAIVGFGDMRNNKTILNIERRHERVNFQLKDADSIHLNDRKRKFKRQGNEIKREVESDYEGCLPGDEDLHSSKHKDVHQKTQKLNGSYQDSVSQELKKKTCQKRQNTNEDEIEEGELIEDNYQDTVPASKLNKRRKAVLRSVIEASSAGMSKVGSDKGAAKECGNKQILAAMEKMQKRWERFKEPVVDQKEEDIGKTEQLAVACSAEDTKNQRPARKRRWGGNG</sequence>
<evidence type="ECO:0000313" key="2">
    <source>
        <dbReference type="Proteomes" id="UP001732700"/>
    </source>
</evidence>
<reference evidence="1" key="1">
    <citation type="submission" date="2021-05" db="EMBL/GenBank/DDBJ databases">
        <authorList>
            <person name="Scholz U."/>
            <person name="Mascher M."/>
            <person name="Fiebig A."/>
        </authorList>
    </citation>
    <scope>NUCLEOTIDE SEQUENCE [LARGE SCALE GENOMIC DNA]</scope>
</reference>
<accession>A0ACD5XK69</accession>
<organism evidence="1 2">
    <name type="scientific">Avena sativa</name>
    <name type="common">Oat</name>
    <dbReference type="NCBI Taxonomy" id="4498"/>
    <lineage>
        <taxon>Eukaryota</taxon>
        <taxon>Viridiplantae</taxon>
        <taxon>Streptophyta</taxon>
        <taxon>Embryophyta</taxon>
        <taxon>Tracheophyta</taxon>
        <taxon>Spermatophyta</taxon>
        <taxon>Magnoliopsida</taxon>
        <taxon>Liliopsida</taxon>
        <taxon>Poales</taxon>
        <taxon>Poaceae</taxon>
        <taxon>BOP clade</taxon>
        <taxon>Pooideae</taxon>
        <taxon>Poodae</taxon>
        <taxon>Poeae</taxon>
        <taxon>Poeae Chloroplast Group 1 (Aveneae type)</taxon>
        <taxon>Aveninae</taxon>
        <taxon>Avena</taxon>
    </lineage>
</organism>
<dbReference type="EnsemblPlants" id="AVESA.00010b.r2.5AG0805320.1">
    <property type="protein sequence ID" value="AVESA.00010b.r2.5AG0805320.1.CDS"/>
    <property type="gene ID" value="AVESA.00010b.r2.5AG0805320"/>
</dbReference>
<evidence type="ECO:0000313" key="1">
    <source>
        <dbReference type="EnsemblPlants" id="AVESA.00010b.r2.5AG0805320.1.CDS"/>
    </source>
</evidence>
<dbReference type="Proteomes" id="UP001732700">
    <property type="component" value="Chromosome 5A"/>
</dbReference>
<protein>
    <submittedName>
        <fullName evidence="1">Uncharacterized protein</fullName>
    </submittedName>
</protein>
<proteinExistence type="predicted"/>